<protein>
    <submittedName>
        <fullName evidence="1">Uncharacterized protein</fullName>
    </submittedName>
</protein>
<dbReference type="AlphaFoldDB" id="A0AAI9VI46"/>
<evidence type="ECO:0000313" key="1">
    <source>
        <dbReference type="EMBL" id="KAK1484252.1"/>
    </source>
</evidence>
<organism evidence="1 2">
    <name type="scientific">Colletotrichum cuscutae</name>
    <dbReference type="NCBI Taxonomy" id="1209917"/>
    <lineage>
        <taxon>Eukaryota</taxon>
        <taxon>Fungi</taxon>
        <taxon>Dikarya</taxon>
        <taxon>Ascomycota</taxon>
        <taxon>Pezizomycotina</taxon>
        <taxon>Sordariomycetes</taxon>
        <taxon>Hypocreomycetidae</taxon>
        <taxon>Glomerellales</taxon>
        <taxon>Glomerellaceae</taxon>
        <taxon>Colletotrichum</taxon>
        <taxon>Colletotrichum acutatum species complex</taxon>
    </lineage>
</organism>
<name>A0AAI9VI46_9PEZI</name>
<proteinExistence type="predicted"/>
<comment type="caution">
    <text evidence="1">The sequence shown here is derived from an EMBL/GenBank/DDBJ whole genome shotgun (WGS) entry which is preliminary data.</text>
</comment>
<sequence>MSTPSDGEEIDSSKLMRLVPLPSVAVDLEMKDESRQASASCWRELISGFAVERSGNEYGLLEGLDPCVVDLRLVGRATGSGVAEVKKGTYSRGRRCEWNESRDKVGGERGELLKNKKMKMVTKGRITAGEVRCLSWYLIAHLYGYLGSSPEEDIGSRGGANVEIGLVFASREKAIRGTLPYLTPYLVYDLNARTHMFCSFESPVCTHMVLSPLSVSHIRTDTQTPFSVHSYFIPVMPWRDPSEKSAQHRVLPGIPQPSPLASCRKTPPPSIGLLFHPRDPSKRPTAYRWLIAGASTGTSRSRTRVRDTIREGNSLITSTFPSGIRRGHSGAQIGASRMDFDRGPSRYLTPAPIWKSDTSICVPGLNAFHRVMPPPT</sequence>
<dbReference type="Proteomes" id="UP001239213">
    <property type="component" value="Unassembled WGS sequence"/>
</dbReference>
<keyword evidence="2" id="KW-1185">Reference proteome</keyword>
<accession>A0AAI9VI46</accession>
<dbReference type="EMBL" id="MPDP01000079">
    <property type="protein sequence ID" value="KAK1484252.1"/>
    <property type="molecule type" value="Genomic_DNA"/>
</dbReference>
<evidence type="ECO:0000313" key="2">
    <source>
        <dbReference type="Proteomes" id="UP001239213"/>
    </source>
</evidence>
<gene>
    <name evidence="1" type="ORF">CCUS01_03964</name>
</gene>
<reference evidence="1" key="1">
    <citation type="submission" date="2016-11" db="EMBL/GenBank/DDBJ databases">
        <title>The genome sequence of Colletotrichum cuscutae.</title>
        <authorList>
            <person name="Baroncelli R."/>
        </authorList>
    </citation>
    <scope>NUCLEOTIDE SEQUENCE</scope>
    <source>
        <strain evidence="1">IMI 304802</strain>
    </source>
</reference>